<gene>
    <name evidence="2" type="ORF">PFX98_11760</name>
</gene>
<dbReference type="EMBL" id="CP116346">
    <property type="protein sequence ID" value="WIT14264.1"/>
    <property type="molecule type" value="Genomic_DNA"/>
</dbReference>
<dbReference type="SUPFAM" id="SSF75304">
    <property type="entry name" value="Amidase signature (AS) enzymes"/>
    <property type="match status" value="1"/>
</dbReference>
<dbReference type="PANTHER" id="PTHR11895">
    <property type="entry name" value="TRANSAMIDASE"/>
    <property type="match status" value="1"/>
</dbReference>
<evidence type="ECO:0000313" key="2">
    <source>
        <dbReference type="EMBL" id="WIT14264.1"/>
    </source>
</evidence>
<dbReference type="AlphaFoldDB" id="A0AA95NK62"/>
<feature type="domain" description="Amidase" evidence="1">
    <location>
        <begin position="24"/>
        <end position="457"/>
    </location>
</feature>
<dbReference type="NCBIfam" id="NF005686">
    <property type="entry name" value="PRK07486.1"/>
    <property type="match status" value="1"/>
</dbReference>
<keyword evidence="3" id="KW-1185">Reference proteome</keyword>
<dbReference type="InterPro" id="IPR036928">
    <property type="entry name" value="AS_sf"/>
</dbReference>
<reference evidence="2" key="1">
    <citation type="submission" date="2023-01" db="EMBL/GenBank/DDBJ databases">
        <title>Whole genome sequence of Paucibacter sp. S2-9 isolated from pond sediment.</title>
        <authorList>
            <person name="Jung J.Y."/>
        </authorList>
    </citation>
    <scope>NUCLEOTIDE SEQUENCE</scope>
    <source>
        <strain evidence="2">S2-9</strain>
    </source>
</reference>
<dbReference type="Gene3D" id="3.90.1300.10">
    <property type="entry name" value="Amidase signature (AS) domain"/>
    <property type="match status" value="1"/>
</dbReference>
<dbReference type="Proteomes" id="UP001177769">
    <property type="component" value="Chromosome"/>
</dbReference>
<sequence length="487" mass="52699">MDPTELPAHALSAAIHARQLSCRELMHATLARIAALNPVHKAIVSLRDEAELLREADARDAQLQRGEAMGWMHGLPQAIKDLALTAGLRTTLGSPLMKDFIPKEDGLMVARMKAAGAIVIGKTNTPEFGLGSHSFNELFGCTGNAYDPAKSAGGSSGGAAVALATRMLAVADGSDFMGSLRNPAAWNNVFGLRPSQGRVPLWPASDVWVTQLGTEGPMARHTQDLALLLETQAGHDPRVPLSLPGGERYAQRLRDFQPRGQRIAWLGDLGGYLAMEPGILEVCEQGLQRLQGLGCVVEPRQPGFFSPEAVWQAWLVWRRWLVAGRLAPYLFKPSNRALIKPEALWEADQAAGLSGAQTLAASTQRSAFYQQMLALFDAHCDFIALPATQVWPFEASQRWPQQINGRAMDTYHRWMEVTIYASFAGLPAISLPAGFGPTGLPCGLQIIGRPQADLALLQLSQAYEDAAQDVLQRRPPSIAAQLDDGLA</sequence>
<evidence type="ECO:0000259" key="1">
    <source>
        <dbReference type="Pfam" id="PF01425"/>
    </source>
</evidence>
<accession>A0AA95NK62</accession>
<evidence type="ECO:0000313" key="3">
    <source>
        <dbReference type="Proteomes" id="UP001177769"/>
    </source>
</evidence>
<dbReference type="InterPro" id="IPR023631">
    <property type="entry name" value="Amidase_dom"/>
</dbReference>
<protein>
    <submittedName>
        <fullName evidence="2">Amidase</fullName>
    </submittedName>
</protein>
<dbReference type="RefSeq" id="WP_285235392.1">
    <property type="nucleotide sequence ID" value="NZ_CP116346.1"/>
</dbReference>
<dbReference type="InterPro" id="IPR000120">
    <property type="entry name" value="Amidase"/>
</dbReference>
<name>A0AA95NK62_9BURK</name>
<dbReference type="PANTHER" id="PTHR11895:SF76">
    <property type="entry name" value="INDOLEACETAMIDE HYDROLASE"/>
    <property type="match status" value="1"/>
</dbReference>
<dbReference type="GO" id="GO:0003824">
    <property type="term" value="F:catalytic activity"/>
    <property type="evidence" value="ECO:0007669"/>
    <property type="project" value="InterPro"/>
</dbReference>
<organism evidence="2 3">
    <name type="scientific">Paucibacter sediminis</name>
    <dbReference type="NCBI Taxonomy" id="3019553"/>
    <lineage>
        <taxon>Bacteria</taxon>
        <taxon>Pseudomonadati</taxon>
        <taxon>Pseudomonadota</taxon>
        <taxon>Betaproteobacteria</taxon>
        <taxon>Burkholderiales</taxon>
        <taxon>Sphaerotilaceae</taxon>
        <taxon>Roseateles</taxon>
    </lineage>
</organism>
<dbReference type="KEGG" id="pais:PFX98_11760"/>
<proteinExistence type="predicted"/>
<dbReference type="Pfam" id="PF01425">
    <property type="entry name" value="Amidase"/>
    <property type="match status" value="1"/>
</dbReference>